<dbReference type="Proteomes" id="UP000276834">
    <property type="component" value="Unassembled WGS sequence"/>
</dbReference>
<evidence type="ECO:0000313" key="2">
    <source>
        <dbReference type="EMBL" id="RLW01495.1"/>
    </source>
</evidence>
<feature type="region of interest" description="Disordered" evidence="1">
    <location>
        <begin position="22"/>
        <end position="42"/>
    </location>
</feature>
<feature type="non-terminal residue" evidence="2">
    <location>
        <position position="1"/>
    </location>
</feature>
<proteinExistence type="predicted"/>
<name>A0A3L8SG35_CHLGU</name>
<evidence type="ECO:0000256" key="1">
    <source>
        <dbReference type="SAM" id="MobiDB-lite"/>
    </source>
</evidence>
<sequence length="184" mass="20448">ERIGGEDHQTALQQPTSALAGLQRQEANTASAEQRVPPRAERGEALAQQLPRCKLSLPGHEESFVLQRSWEHGGNCSCCSPVPLKFHHVLGLWNRRPAGREVLGMGTALSTGQVLGLEELILCLDMVPILDQVNRSLAACSDSQTTSINILAYWHFQETEAKTEWLSFEIVKYIHHWMNGVLLS</sequence>
<evidence type="ECO:0000313" key="3">
    <source>
        <dbReference type="Proteomes" id="UP000276834"/>
    </source>
</evidence>
<accession>A0A3L8SG35</accession>
<dbReference type="AlphaFoldDB" id="A0A3L8SG35"/>
<gene>
    <name evidence="2" type="ORF">DV515_00007989</name>
</gene>
<protein>
    <submittedName>
        <fullName evidence="2">Uncharacterized protein</fullName>
    </submittedName>
</protein>
<reference evidence="2 3" key="1">
    <citation type="journal article" date="2018" name="Proc. R. Soc. B">
        <title>A non-coding region near Follistatin controls head colour polymorphism in the Gouldian finch.</title>
        <authorList>
            <person name="Toomey M.B."/>
            <person name="Marques C.I."/>
            <person name="Andrade P."/>
            <person name="Araujo P.M."/>
            <person name="Sabatino S."/>
            <person name="Gazda M.A."/>
            <person name="Afonso S."/>
            <person name="Lopes R.J."/>
            <person name="Corbo J.C."/>
            <person name="Carneiro M."/>
        </authorList>
    </citation>
    <scope>NUCLEOTIDE SEQUENCE [LARGE SCALE GENOMIC DNA]</scope>
    <source>
        <strain evidence="2">Red01</strain>
        <tissue evidence="2">Muscle</tissue>
    </source>
</reference>
<organism evidence="2 3">
    <name type="scientific">Chloebia gouldiae</name>
    <name type="common">Gouldian finch</name>
    <name type="synonym">Erythrura gouldiae</name>
    <dbReference type="NCBI Taxonomy" id="44316"/>
    <lineage>
        <taxon>Eukaryota</taxon>
        <taxon>Metazoa</taxon>
        <taxon>Chordata</taxon>
        <taxon>Craniata</taxon>
        <taxon>Vertebrata</taxon>
        <taxon>Euteleostomi</taxon>
        <taxon>Archelosauria</taxon>
        <taxon>Archosauria</taxon>
        <taxon>Dinosauria</taxon>
        <taxon>Saurischia</taxon>
        <taxon>Theropoda</taxon>
        <taxon>Coelurosauria</taxon>
        <taxon>Aves</taxon>
        <taxon>Neognathae</taxon>
        <taxon>Neoaves</taxon>
        <taxon>Telluraves</taxon>
        <taxon>Australaves</taxon>
        <taxon>Passeriformes</taxon>
        <taxon>Passeroidea</taxon>
        <taxon>Passeridae</taxon>
        <taxon>Chloebia</taxon>
    </lineage>
</organism>
<comment type="caution">
    <text evidence="2">The sequence shown here is derived from an EMBL/GenBank/DDBJ whole genome shotgun (WGS) entry which is preliminary data.</text>
</comment>
<dbReference type="EMBL" id="QUSF01000022">
    <property type="protein sequence ID" value="RLW01495.1"/>
    <property type="molecule type" value="Genomic_DNA"/>
</dbReference>
<keyword evidence="3" id="KW-1185">Reference proteome</keyword>